<dbReference type="RefSeq" id="WP_055189727.1">
    <property type="nucleotide sequence ID" value="NZ_FPBS01000002.1"/>
</dbReference>
<dbReference type="Proteomes" id="UP000050471">
    <property type="component" value="Unassembled WGS sequence"/>
</dbReference>
<reference evidence="1 2" key="1">
    <citation type="submission" date="2015-09" db="EMBL/GenBank/DDBJ databases">
        <title>Draft genome sequence of Aliiroseovarius crassostreae CV919-312TSm, the causative agent of Roseovarius Oyster Disease (formerly Juvenile Oyster Disease).</title>
        <authorList>
            <person name="Kessner L."/>
            <person name="Spinard E."/>
            <person name="Nelson D."/>
        </authorList>
    </citation>
    <scope>NUCLEOTIDE SEQUENCE [LARGE SCALE GENOMIC DNA]</scope>
    <source>
        <strain evidence="1 2">CV919-312</strain>
    </source>
</reference>
<dbReference type="AlphaFoldDB" id="A0A0P7IXH0"/>
<dbReference type="STRING" id="154981.AKJ29_12140"/>
<keyword evidence="2" id="KW-1185">Reference proteome</keyword>
<organism evidence="1 2">
    <name type="scientific">Aliiroseovarius crassostreae</name>
    <dbReference type="NCBI Taxonomy" id="154981"/>
    <lineage>
        <taxon>Bacteria</taxon>
        <taxon>Pseudomonadati</taxon>
        <taxon>Pseudomonadota</taxon>
        <taxon>Alphaproteobacteria</taxon>
        <taxon>Rhodobacterales</taxon>
        <taxon>Paracoccaceae</taxon>
        <taxon>Aliiroseovarius</taxon>
    </lineage>
</organism>
<name>A0A0P7IXH0_9RHOB</name>
<accession>A0A0P7IXH0</accession>
<evidence type="ECO:0000313" key="2">
    <source>
        <dbReference type="Proteomes" id="UP000050471"/>
    </source>
</evidence>
<protein>
    <submittedName>
        <fullName evidence="1">Uncharacterized protein</fullName>
    </submittedName>
</protein>
<sequence length="71" mass="7883">MAAQQIYGVVLKQKTGYRAGLCDAHDQLETYQTKEAALLGVRQSLLDRSLDPNFVLDLTNAEPEEVAAYLK</sequence>
<evidence type="ECO:0000313" key="1">
    <source>
        <dbReference type="EMBL" id="KPN63408.1"/>
    </source>
</evidence>
<gene>
    <name evidence="1" type="ORF">AKJ29_12140</name>
</gene>
<comment type="caution">
    <text evidence="1">The sequence shown here is derived from an EMBL/GenBank/DDBJ whole genome shotgun (WGS) entry which is preliminary data.</text>
</comment>
<proteinExistence type="predicted"/>
<dbReference type="EMBL" id="LKBA01000006">
    <property type="protein sequence ID" value="KPN63408.1"/>
    <property type="molecule type" value="Genomic_DNA"/>
</dbReference>